<sequence length="304" mass="33552">MSRYDLPPLASVRVFEAAARHLSFTRAADELGMTQAAVSYQIRMLEDRVGAPLFIRRPRAVELTAIGDTLAVAASKVLDQLNSAFEAVRQRASGVLSINVIPTFAVQKLSPVLGRFQIAHPDLATRITATRALVDFASDDVDVAIRSGNGQWPGLRCHELFKARFTPMLSPALAERHGPLRQPADLLKLPLVDPHDPWWSAWFSAAGVDASEIMKRPKSSMGDQFLEAQVALGGMGAAILTPEFYRRELETGQLIQPFPLVEEMGQSYWLCYAERRRNVPKIKAFRDWLLAEMAGTAEPVATTA</sequence>
<dbReference type="Pfam" id="PF03466">
    <property type="entry name" value="LysR_substrate"/>
    <property type="match status" value="1"/>
</dbReference>
<dbReference type="EMBL" id="NBYO01000002">
    <property type="protein sequence ID" value="OXT00562.1"/>
    <property type="molecule type" value="Genomic_DNA"/>
</dbReference>
<gene>
    <name evidence="6" type="ORF">B7H23_10680</name>
</gene>
<organism evidence="6 7">
    <name type="scientific">Notoacmeibacter marinus</name>
    <dbReference type="NCBI Taxonomy" id="1876515"/>
    <lineage>
        <taxon>Bacteria</taxon>
        <taxon>Pseudomonadati</taxon>
        <taxon>Pseudomonadota</taxon>
        <taxon>Alphaproteobacteria</taxon>
        <taxon>Hyphomicrobiales</taxon>
        <taxon>Notoacmeibacteraceae</taxon>
        <taxon>Notoacmeibacter</taxon>
    </lineage>
</organism>
<evidence type="ECO:0000256" key="2">
    <source>
        <dbReference type="ARBA" id="ARBA00023015"/>
    </source>
</evidence>
<dbReference type="RefSeq" id="WP_094077387.1">
    <property type="nucleotide sequence ID" value="NZ_NBYO01000002.1"/>
</dbReference>
<dbReference type="InterPro" id="IPR036390">
    <property type="entry name" value="WH_DNA-bd_sf"/>
</dbReference>
<dbReference type="InterPro" id="IPR005119">
    <property type="entry name" value="LysR_subst-bd"/>
</dbReference>
<dbReference type="InterPro" id="IPR058163">
    <property type="entry name" value="LysR-type_TF_proteobact-type"/>
</dbReference>
<dbReference type="Proteomes" id="UP000215405">
    <property type="component" value="Unassembled WGS sequence"/>
</dbReference>
<dbReference type="PANTHER" id="PTHR30537">
    <property type="entry name" value="HTH-TYPE TRANSCRIPTIONAL REGULATOR"/>
    <property type="match status" value="1"/>
</dbReference>
<feature type="domain" description="HTH lysR-type" evidence="5">
    <location>
        <begin position="7"/>
        <end position="64"/>
    </location>
</feature>
<reference evidence="7" key="1">
    <citation type="journal article" date="2017" name="Int. J. Syst. Evol. Microbiol.">
        <title>Notoacmeibacter marinus gen. nov., sp. nov., isolated from the gut of a limpet and proposal of Notoacmeibacteraceae fam. nov. in the order Rhizobiales of the class Alphaproteobacteria.</title>
        <authorList>
            <person name="Huang Z."/>
            <person name="Guo F."/>
            <person name="Lai Q."/>
        </authorList>
    </citation>
    <scope>NUCLEOTIDE SEQUENCE [LARGE SCALE GENOMIC DNA]</scope>
    <source>
        <strain evidence="7">XMTR2A4</strain>
    </source>
</reference>
<accession>A0A231UXF4</accession>
<dbReference type="GO" id="GO:0003700">
    <property type="term" value="F:DNA-binding transcription factor activity"/>
    <property type="evidence" value="ECO:0007669"/>
    <property type="project" value="InterPro"/>
</dbReference>
<dbReference type="PANTHER" id="PTHR30537:SF74">
    <property type="entry name" value="HTH-TYPE TRANSCRIPTIONAL REGULATOR TRPI"/>
    <property type="match status" value="1"/>
</dbReference>
<keyword evidence="2" id="KW-0805">Transcription regulation</keyword>
<dbReference type="GO" id="GO:0006351">
    <property type="term" value="P:DNA-templated transcription"/>
    <property type="evidence" value="ECO:0007669"/>
    <property type="project" value="TreeGrafter"/>
</dbReference>
<protein>
    <submittedName>
        <fullName evidence="6">LysR family transcriptional regulator</fullName>
    </submittedName>
</protein>
<comment type="similarity">
    <text evidence="1">Belongs to the LysR transcriptional regulatory family.</text>
</comment>
<proteinExistence type="inferred from homology"/>
<dbReference type="InterPro" id="IPR036388">
    <property type="entry name" value="WH-like_DNA-bd_sf"/>
</dbReference>
<evidence type="ECO:0000259" key="5">
    <source>
        <dbReference type="PROSITE" id="PS50931"/>
    </source>
</evidence>
<evidence type="ECO:0000256" key="3">
    <source>
        <dbReference type="ARBA" id="ARBA00023125"/>
    </source>
</evidence>
<comment type="caution">
    <text evidence="6">The sequence shown here is derived from an EMBL/GenBank/DDBJ whole genome shotgun (WGS) entry which is preliminary data.</text>
</comment>
<name>A0A231UXF4_9HYPH</name>
<dbReference type="FunFam" id="1.10.10.10:FF:000001">
    <property type="entry name" value="LysR family transcriptional regulator"/>
    <property type="match status" value="1"/>
</dbReference>
<dbReference type="SUPFAM" id="SSF46785">
    <property type="entry name" value="Winged helix' DNA-binding domain"/>
    <property type="match status" value="1"/>
</dbReference>
<dbReference type="Pfam" id="PF00126">
    <property type="entry name" value="HTH_1"/>
    <property type="match status" value="1"/>
</dbReference>
<dbReference type="AlphaFoldDB" id="A0A231UXF4"/>
<dbReference type="InterPro" id="IPR000847">
    <property type="entry name" value="LysR_HTH_N"/>
</dbReference>
<dbReference type="CDD" id="cd08432">
    <property type="entry name" value="PBP2_GcdR_TrpI_HvrB_AmpR_like"/>
    <property type="match status" value="1"/>
</dbReference>
<dbReference type="PROSITE" id="PS50931">
    <property type="entry name" value="HTH_LYSR"/>
    <property type="match status" value="1"/>
</dbReference>
<keyword evidence="7" id="KW-1185">Reference proteome</keyword>
<dbReference type="Gene3D" id="3.40.190.10">
    <property type="entry name" value="Periplasmic binding protein-like II"/>
    <property type="match status" value="2"/>
</dbReference>
<dbReference type="PRINTS" id="PR00039">
    <property type="entry name" value="HTHLYSR"/>
</dbReference>
<dbReference type="Gene3D" id="1.10.10.10">
    <property type="entry name" value="Winged helix-like DNA-binding domain superfamily/Winged helix DNA-binding domain"/>
    <property type="match status" value="1"/>
</dbReference>
<evidence type="ECO:0000313" key="6">
    <source>
        <dbReference type="EMBL" id="OXT00562.1"/>
    </source>
</evidence>
<dbReference type="SUPFAM" id="SSF53850">
    <property type="entry name" value="Periplasmic binding protein-like II"/>
    <property type="match status" value="1"/>
</dbReference>
<keyword evidence="3" id="KW-0238">DNA-binding</keyword>
<evidence type="ECO:0000313" key="7">
    <source>
        <dbReference type="Proteomes" id="UP000215405"/>
    </source>
</evidence>
<keyword evidence="4" id="KW-0804">Transcription</keyword>
<dbReference type="GO" id="GO:0043565">
    <property type="term" value="F:sequence-specific DNA binding"/>
    <property type="evidence" value="ECO:0007669"/>
    <property type="project" value="TreeGrafter"/>
</dbReference>
<evidence type="ECO:0000256" key="1">
    <source>
        <dbReference type="ARBA" id="ARBA00009437"/>
    </source>
</evidence>
<evidence type="ECO:0000256" key="4">
    <source>
        <dbReference type="ARBA" id="ARBA00023163"/>
    </source>
</evidence>